<evidence type="ECO:0000256" key="2">
    <source>
        <dbReference type="ARBA" id="ARBA00023122"/>
    </source>
</evidence>
<evidence type="ECO:0000313" key="6">
    <source>
        <dbReference type="EMBL" id="PIQ85419.1"/>
    </source>
</evidence>
<dbReference type="AlphaFoldDB" id="A0A2H0LLZ9"/>
<dbReference type="InterPro" id="IPR046342">
    <property type="entry name" value="CBS_dom_sf"/>
</dbReference>
<dbReference type="Proteomes" id="UP000230859">
    <property type="component" value="Unassembled WGS sequence"/>
</dbReference>
<protein>
    <recommendedName>
        <fullName evidence="5">CNNM transmembrane domain-containing protein</fullName>
    </recommendedName>
</protein>
<dbReference type="InterPro" id="IPR002550">
    <property type="entry name" value="CNNM"/>
</dbReference>
<feature type="domain" description="CNNM transmembrane" evidence="5">
    <location>
        <begin position="1"/>
        <end position="184"/>
    </location>
</feature>
<evidence type="ECO:0000256" key="4">
    <source>
        <dbReference type="SAM" id="Phobius"/>
    </source>
</evidence>
<comment type="caution">
    <text evidence="6">The sequence shown here is derived from an EMBL/GenBank/DDBJ whole genome shotgun (WGS) entry which is preliminary data.</text>
</comment>
<dbReference type="EMBL" id="PCVY01000066">
    <property type="protein sequence ID" value="PIQ85419.1"/>
    <property type="molecule type" value="Genomic_DNA"/>
</dbReference>
<organism evidence="6 7">
    <name type="scientific">Candidatus Abzuiibacterium crystallinum</name>
    <dbReference type="NCBI Taxonomy" id="1974748"/>
    <lineage>
        <taxon>Bacteria</taxon>
        <taxon>Pseudomonadati</taxon>
        <taxon>Candidatus Omnitrophota</taxon>
        <taxon>Candidatus Abzuiibacterium</taxon>
    </lineage>
</organism>
<keyword evidence="2" id="KW-0129">CBS domain</keyword>
<dbReference type="SUPFAM" id="SSF54631">
    <property type="entry name" value="CBS-domain pair"/>
    <property type="match status" value="1"/>
</dbReference>
<dbReference type="GO" id="GO:0005886">
    <property type="term" value="C:plasma membrane"/>
    <property type="evidence" value="ECO:0007669"/>
    <property type="project" value="TreeGrafter"/>
</dbReference>
<evidence type="ECO:0000259" key="5">
    <source>
        <dbReference type="PROSITE" id="PS51846"/>
    </source>
</evidence>
<keyword evidence="1" id="KW-0677">Repeat</keyword>
<proteinExistence type="predicted"/>
<evidence type="ECO:0000256" key="1">
    <source>
        <dbReference type="ARBA" id="ARBA00022737"/>
    </source>
</evidence>
<reference evidence="6 7" key="1">
    <citation type="submission" date="2017-09" db="EMBL/GenBank/DDBJ databases">
        <title>Depth-based differentiation of microbial function through sediment-hosted aquifers and enrichment of novel symbionts in the deep terrestrial subsurface.</title>
        <authorList>
            <person name="Probst A.J."/>
            <person name="Ladd B."/>
            <person name="Jarett J.K."/>
            <person name="Geller-Mcgrath D.E."/>
            <person name="Sieber C.M."/>
            <person name="Emerson J.B."/>
            <person name="Anantharaman K."/>
            <person name="Thomas B.C."/>
            <person name="Malmstrom R."/>
            <person name="Stieglmeier M."/>
            <person name="Klingl A."/>
            <person name="Woyke T."/>
            <person name="Ryan C.M."/>
            <person name="Banfield J.F."/>
        </authorList>
    </citation>
    <scope>NUCLEOTIDE SEQUENCE [LARGE SCALE GENOMIC DNA]</scope>
    <source>
        <strain evidence="6">CG11_big_fil_rev_8_21_14_0_20_45_26</strain>
    </source>
</reference>
<gene>
    <name evidence="6" type="ORF">COV74_08890</name>
</gene>
<dbReference type="PROSITE" id="PS51846">
    <property type="entry name" value="CNNM"/>
    <property type="match status" value="1"/>
</dbReference>
<dbReference type="Gene3D" id="3.10.580.10">
    <property type="entry name" value="CBS-domain"/>
    <property type="match status" value="1"/>
</dbReference>
<accession>A0A2H0LLZ9</accession>
<feature type="transmembrane region" description="Helical" evidence="4">
    <location>
        <begin position="90"/>
        <end position="107"/>
    </location>
</feature>
<keyword evidence="3 4" id="KW-1133">Transmembrane helix</keyword>
<evidence type="ECO:0000256" key="3">
    <source>
        <dbReference type="PROSITE-ProRule" id="PRU01193"/>
    </source>
</evidence>
<keyword evidence="3 4" id="KW-0812">Transmembrane</keyword>
<feature type="transmembrane region" description="Helical" evidence="4">
    <location>
        <begin position="57"/>
        <end position="78"/>
    </location>
</feature>
<keyword evidence="3 4" id="KW-0472">Membrane</keyword>
<dbReference type="Pfam" id="PF01595">
    <property type="entry name" value="CNNM"/>
    <property type="match status" value="1"/>
</dbReference>
<dbReference type="Gene3D" id="3.90.1280.20">
    <property type="match status" value="1"/>
</dbReference>
<name>A0A2H0LLZ9_9BACT</name>
<dbReference type="PANTHER" id="PTHR22777:SF17">
    <property type="entry name" value="UPF0053 PROTEIN SLL0260"/>
    <property type="match status" value="1"/>
</dbReference>
<dbReference type="PANTHER" id="PTHR22777">
    <property type="entry name" value="HEMOLYSIN-RELATED"/>
    <property type="match status" value="1"/>
</dbReference>
<sequence>MTSLILLMGFTFLLMAFFAGSEMAFLSCNKLKAKHLASTGKSAATIVQDFQREPKWILTTILIGTNFAHVSLTAIFAYMMERSFHIHEEWVITIMLAPFVIIFAETVPKDWFRQKADTFVYVIAPIFRFFEKVFSPVLKIVVAVSDFFISLMPPPVKRSLFVTKDEFKYMVNESASEGVLQEHEQKMIHTILDLGSVTVGEVMTPIKRAPKVELSGKVKDVKETARQHKKPMVLVYEEMPTLVVGIIHIFDVLFENDLNKRLASFLRAPLFIPQEQSVEATIFLLQSKHSSCALVTNASREVIGMVELENLIRF</sequence>
<evidence type="ECO:0000313" key="7">
    <source>
        <dbReference type="Proteomes" id="UP000230859"/>
    </source>
</evidence>